<reference evidence="2" key="1">
    <citation type="submission" date="2016-10" db="EMBL/GenBank/DDBJ databases">
        <authorList>
            <person name="Varghese N."/>
            <person name="Submissions S."/>
        </authorList>
    </citation>
    <scope>NUCLEOTIDE SEQUENCE [LARGE SCALE GENOMIC DNA]</scope>
    <source>
        <strain evidence="2">DSM 18733</strain>
    </source>
</reference>
<sequence>MTQATPTNRLKQVIILVTFILLLSACEVNNYNPENYWPQTGDRIDMVENFWGLPDDSESFYEGNLYIVTYYYYDQGVYIDFIGDEVDLVGNL</sequence>
<organism evidence="1 2">
    <name type="scientific">Olivibacter domesticus</name>
    <name type="common">Pseudosphingobacterium domesticum</name>
    <dbReference type="NCBI Taxonomy" id="407022"/>
    <lineage>
        <taxon>Bacteria</taxon>
        <taxon>Pseudomonadati</taxon>
        <taxon>Bacteroidota</taxon>
        <taxon>Sphingobacteriia</taxon>
        <taxon>Sphingobacteriales</taxon>
        <taxon>Sphingobacteriaceae</taxon>
        <taxon>Olivibacter</taxon>
    </lineage>
</organism>
<dbReference type="Proteomes" id="UP000199421">
    <property type="component" value="Unassembled WGS sequence"/>
</dbReference>
<evidence type="ECO:0000313" key="2">
    <source>
        <dbReference type="Proteomes" id="UP000199421"/>
    </source>
</evidence>
<evidence type="ECO:0000313" key="1">
    <source>
        <dbReference type="EMBL" id="SEL41376.1"/>
    </source>
</evidence>
<protein>
    <submittedName>
        <fullName evidence="1">Uncharacterized protein</fullName>
    </submittedName>
</protein>
<name>A0A1H7Q0L5_OLID1</name>
<dbReference type="OrthoDB" id="799254at2"/>
<dbReference type="AlphaFoldDB" id="A0A1H7Q0L5"/>
<dbReference type="EMBL" id="FOAF01000002">
    <property type="protein sequence ID" value="SEL41376.1"/>
    <property type="molecule type" value="Genomic_DNA"/>
</dbReference>
<accession>A0A1H7Q0L5</accession>
<keyword evidence="2" id="KW-1185">Reference proteome</keyword>
<proteinExistence type="predicted"/>
<dbReference type="RefSeq" id="WP_093324468.1">
    <property type="nucleotide sequence ID" value="NZ_FOAF01000002.1"/>
</dbReference>
<dbReference type="STRING" id="407022.SAMN05661044_02418"/>
<gene>
    <name evidence="1" type="ORF">SAMN05661044_02418</name>
</gene>